<dbReference type="InterPro" id="IPR058817">
    <property type="entry name" value="DUF8155_C"/>
</dbReference>
<dbReference type="OrthoDB" id="36515at2157"/>
<dbReference type="Pfam" id="PF26483">
    <property type="entry name" value="DUF8155_C"/>
    <property type="match status" value="1"/>
</dbReference>
<dbReference type="InterPro" id="IPR011055">
    <property type="entry name" value="Dup_hybrid_motif"/>
</dbReference>
<evidence type="ECO:0000259" key="1">
    <source>
        <dbReference type="Pfam" id="PF26482"/>
    </source>
</evidence>
<proteinExistence type="predicted"/>
<evidence type="ECO:0000259" key="2">
    <source>
        <dbReference type="Pfam" id="PF26483"/>
    </source>
</evidence>
<dbReference type="GeneID" id="99246555"/>
<evidence type="ECO:0000313" key="4">
    <source>
        <dbReference type="Proteomes" id="UP000428325"/>
    </source>
</evidence>
<dbReference type="Gene3D" id="2.70.70.10">
    <property type="entry name" value="Glucose Permease (Domain IIA)"/>
    <property type="match status" value="1"/>
</dbReference>
<protein>
    <recommendedName>
        <fullName evidence="5">M23 family metallopeptidase</fullName>
    </recommendedName>
</protein>
<accession>A0A6B9FF47</accession>
<reference evidence="3 4" key="1">
    <citation type="submission" date="2018-12" db="EMBL/GenBank/DDBJ databases">
        <title>Complete genome sequence of Haloplanus rallus MBLA0036.</title>
        <authorList>
            <person name="Nam Y.-d."/>
            <person name="Kang J."/>
            <person name="Chung W.-H."/>
            <person name="Park Y.S."/>
        </authorList>
    </citation>
    <scope>NUCLEOTIDE SEQUENCE [LARGE SCALE GENOMIC DNA]</scope>
    <source>
        <strain evidence="3 4">MBLA0036</strain>
    </source>
</reference>
<dbReference type="AlphaFoldDB" id="A0A6B9FF47"/>
<dbReference type="InterPro" id="IPR058468">
    <property type="entry name" value="DUF8155_N"/>
</dbReference>
<gene>
    <name evidence="3" type="ORF">EI982_10980</name>
</gene>
<dbReference type="Proteomes" id="UP000428325">
    <property type="component" value="Chromosome"/>
</dbReference>
<dbReference type="EMBL" id="CP034345">
    <property type="protein sequence ID" value="QGX95279.1"/>
    <property type="molecule type" value="Genomic_DNA"/>
</dbReference>
<evidence type="ECO:0000313" key="3">
    <source>
        <dbReference type="EMBL" id="QGX95279.1"/>
    </source>
</evidence>
<name>A0A6B9FF47_9EURY</name>
<keyword evidence="4" id="KW-1185">Reference proteome</keyword>
<organism evidence="3 4">
    <name type="scientific">Haloplanus rallus</name>
    <dbReference type="NCBI Taxonomy" id="1816183"/>
    <lineage>
        <taxon>Archaea</taxon>
        <taxon>Methanobacteriati</taxon>
        <taxon>Methanobacteriota</taxon>
        <taxon>Stenosarchaea group</taxon>
        <taxon>Halobacteria</taxon>
        <taxon>Halobacteriales</taxon>
        <taxon>Haloferacaceae</taxon>
        <taxon>Haloplanus</taxon>
    </lineage>
</organism>
<feature type="domain" description="DUF8155" evidence="1">
    <location>
        <begin position="4"/>
        <end position="138"/>
    </location>
</feature>
<feature type="domain" description="DUF8155" evidence="2">
    <location>
        <begin position="144"/>
        <end position="269"/>
    </location>
</feature>
<dbReference type="RefSeq" id="WP_157689738.1">
    <property type="nucleotide sequence ID" value="NZ_CP034345.1"/>
</dbReference>
<evidence type="ECO:0008006" key="5">
    <source>
        <dbReference type="Google" id="ProtNLM"/>
    </source>
</evidence>
<dbReference type="KEGG" id="hra:EI982_10980"/>
<sequence>MVTVTASALSHFRRFSLFNSPYAAHDRGCAIDLYPATDRAPSPVAGVVTDVRSVRAPPRPYAVAEDHLLLIDTGDRVARILHVDPAVDPGTRVAVGDTLGETIRSGFFAPWVDDHVHLGFRDPDANPYRAAGSLPVTVDVPVRALDWNGTGVVREAGETFVVLDGPRHPDPGSWAGLAGAPGTVLDGGCPHYDGGGVLPDAEGRTPVSVAGDRVGVAEGRAVTWDGVTLRANGRPITGLSLFVARDAAFGAKLVAPDHDFARGDRVRVSATSA</sequence>
<dbReference type="Pfam" id="PF26482">
    <property type="entry name" value="DUF8155"/>
    <property type="match status" value="1"/>
</dbReference>